<name>A0A182RID6_ANOFN</name>
<proteinExistence type="predicted"/>
<accession>A0A182RID6</accession>
<feature type="compositionally biased region" description="Basic and acidic residues" evidence="1">
    <location>
        <begin position="82"/>
        <end position="111"/>
    </location>
</feature>
<dbReference type="VEuPathDB" id="VectorBase:AFUN2_006028"/>
<dbReference type="AlphaFoldDB" id="A0A182RID6"/>
<evidence type="ECO:0000313" key="2">
    <source>
        <dbReference type="EnsemblMetazoa" id="AFUN006001-PA"/>
    </source>
</evidence>
<sequence length="228" mass="25357">MASIRQTVRRAWPLPLQLIIGGVCVLLMLQDHPHHVAEATIPTIDNIVKILQSPVVQQLILPRPLVAADPNVVADEPATEPASKKDPKKPSHMSDETAKVSSKARQDSVHDEPVRTFLIPRTRSLPGCPLCDASVYSYCDERCTMMRAAAVPSTVRHRSAVVVEALAGSVDSVAKLSVGRVLVEWWLRLQRMFLPLRQLLLRTSADSELLLQFAILERRSDTFAHRIL</sequence>
<dbReference type="VEuPathDB" id="VectorBase:AFUN006001"/>
<evidence type="ECO:0000256" key="1">
    <source>
        <dbReference type="SAM" id="MobiDB-lite"/>
    </source>
</evidence>
<reference evidence="2" key="1">
    <citation type="submission" date="2020-05" db="UniProtKB">
        <authorList>
            <consortium name="EnsemblMetazoa"/>
        </authorList>
    </citation>
    <scope>IDENTIFICATION</scope>
    <source>
        <strain evidence="2">FUMOZ</strain>
    </source>
</reference>
<feature type="region of interest" description="Disordered" evidence="1">
    <location>
        <begin position="74"/>
        <end position="111"/>
    </location>
</feature>
<protein>
    <submittedName>
        <fullName evidence="2">Uncharacterized protein</fullName>
    </submittedName>
</protein>
<dbReference type="EnsemblMetazoa" id="AFUN006001-RA">
    <property type="protein sequence ID" value="AFUN006001-PA"/>
    <property type="gene ID" value="AFUN006001"/>
</dbReference>
<organism evidence="2">
    <name type="scientific">Anopheles funestus</name>
    <name type="common">African malaria mosquito</name>
    <dbReference type="NCBI Taxonomy" id="62324"/>
    <lineage>
        <taxon>Eukaryota</taxon>
        <taxon>Metazoa</taxon>
        <taxon>Ecdysozoa</taxon>
        <taxon>Arthropoda</taxon>
        <taxon>Hexapoda</taxon>
        <taxon>Insecta</taxon>
        <taxon>Pterygota</taxon>
        <taxon>Neoptera</taxon>
        <taxon>Endopterygota</taxon>
        <taxon>Diptera</taxon>
        <taxon>Nematocera</taxon>
        <taxon>Culicoidea</taxon>
        <taxon>Culicidae</taxon>
        <taxon>Anophelinae</taxon>
        <taxon>Anopheles</taxon>
    </lineage>
</organism>